<accession>A0ACC1R075</accession>
<proteinExistence type="predicted"/>
<dbReference type="EMBL" id="JANAKD010000275">
    <property type="protein sequence ID" value="KAJ3495488.1"/>
    <property type="molecule type" value="Genomic_DNA"/>
</dbReference>
<name>A0ACC1R075_9HYPO</name>
<reference evidence="1" key="1">
    <citation type="submission" date="2022-07" db="EMBL/GenBank/DDBJ databases">
        <title>Genome Sequence of Lecanicillium saksenae.</title>
        <authorList>
            <person name="Buettner E."/>
        </authorList>
    </citation>
    <scope>NUCLEOTIDE SEQUENCE</scope>
    <source>
        <strain evidence="1">VT-O1</strain>
    </source>
</reference>
<organism evidence="1 2">
    <name type="scientific">Lecanicillium saksenae</name>
    <dbReference type="NCBI Taxonomy" id="468837"/>
    <lineage>
        <taxon>Eukaryota</taxon>
        <taxon>Fungi</taxon>
        <taxon>Dikarya</taxon>
        <taxon>Ascomycota</taxon>
        <taxon>Pezizomycotina</taxon>
        <taxon>Sordariomycetes</taxon>
        <taxon>Hypocreomycetidae</taxon>
        <taxon>Hypocreales</taxon>
        <taxon>Cordycipitaceae</taxon>
        <taxon>Lecanicillium</taxon>
    </lineage>
</organism>
<keyword evidence="2" id="KW-1185">Reference proteome</keyword>
<gene>
    <name evidence="1" type="ORF">NLG97_g3359</name>
</gene>
<protein>
    <submittedName>
        <fullName evidence="1">Uncharacterized protein</fullName>
    </submittedName>
</protein>
<comment type="caution">
    <text evidence="1">The sequence shown here is derived from an EMBL/GenBank/DDBJ whole genome shotgun (WGS) entry which is preliminary data.</text>
</comment>
<evidence type="ECO:0000313" key="1">
    <source>
        <dbReference type="EMBL" id="KAJ3495488.1"/>
    </source>
</evidence>
<dbReference type="Proteomes" id="UP001148737">
    <property type="component" value="Unassembled WGS sequence"/>
</dbReference>
<evidence type="ECO:0000313" key="2">
    <source>
        <dbReference type="Proteomes" id="UP001148737"/>
    </source>
</evidence>
<sequence>MASSASNLDTSVKDEPIANGIGVSDAAAANNTNDAEKSMASLEPVISGKPIPPPDQYYTSGGGIKDQTSSSTIAWIGSLQAFLLMFGAALTGTLYDSGYFRHMMWVGTFMMVFGLMMTSLANKYWQFILAQSLCVGGGMGLLALGALATPGTCTGASIGGIVFPIALRHLIPQVGFGWAVRILGFIVLAVLVVPLSVSRQRLRPNKRKTLIDFKSLTQIEFGFYWLSIFLSFLGFFTFYTFIESWVIYTNLDTHGLPPYYILAMVNAASSFGRIGPNFVADKVGPLNIQAPATFISGILVLTWIPAHSMGSVVTIAVLYGFFSGSLVSIPPTAIASMTSNMSEFGGRIGIVFLAMAFGSLIGSPVAGAIVQSGGYDKAKVYAGVMIIAGSVTMVIARVIKTGPKLWVKA</sequence>